<sequence>MATLSTATDSVAPPSAAQSCTDEKSETGEVITSAIMSNEISSYDEESAHLPLEVAIPKEHLPDVLDVYDKDAWVLLRPRIFSVYSAFDKDVALRVSASDPARMAEYRNWEKFLAHNPVRFVRKYPVRIPTTHEGGEVASDTLKASATLDCRTIGQLKFGGFGKQRLGSGFHSNVFLALFTLPTFPSRAAPSLHGEVAVKLAKGHWADREMLKNEAEVYDKFPCELQESTTLSLVVVPKFFGYYTPSCESVDSYKGDDGDKGGARAVRRDVCKLLQSATSPILLLEHCGQPIKTNMPSRASDCQW</sequence>
<reference evidence="2" key="1">
    <citation type="submission" date="2022-01" db="EMBL/GenBank/DDBJ databases">
        <title>Comparative genomics reveals a dynamic genome evolution in the ectomycorrhizal milk-cap (Lactarius) mushrooms.</title>
        <authorList>
            <consortium name="DOE Joint Genome Institute"/>
            <person name="Lebreton A."/>
            <person name="Tang N."/>
            <person name="Kuo A."/>
            <person name="LaButti K."/>
            <person name="Drula E."/>
            <person name="Barry K."/>
            <person name="Clum A."/>
            <person name="Lipzen A."/>
            <person name="Mousain D."/>
            <person name="Ng V."/>
            <person name="Wang R."/>
            <person name="Wang X."/>
            <person name="Dai Y."/>
            <person name="Henrissat B."/>
            <person name="Grigoriev I.V."/>
            <person name="Guerin-Laguette A."/>
            <person name="Yu F."/>
            <person name="Martin F.M."/>
        </authorList>
    </citation>
    <scope>NUCLEOTIDE SEQUENCE</scope>
    <source>
        <strain evidence="2">QP</strain>
    </source>
</reference>
<comment type="caution">
    <text evidence="2">The sequence shown here is derived from an EMBL/GenBank/DDBJ whole genome shotgun (WGS) entry which is preliminary data.</text>
</comment>
<protein>
    <submittedName>
        <fullName evidence="2">Uncharacterized protein</fullName>
    </submittedName>
</protein>
<dbReference type="AlphaFoldDB" id="A0AAD4L7P8"/>
<evidence type="ECO:0000313" key="3">
    <source>
        <dbReference type="Proteomes" id="UP001201163"/>
    </source>
</evidence>
<dbReference type="EMBL" id="JAKELL010000558">
    <property type="protein sequence ID" value="KAH8976560.1"/>
    <property type="molecule type" value="Genomic_DNA"/>
</dbReference>
<evidence type="ECO:0000256" key="1">
    <source>
        <dbReference type="SAM" id="MobiDB-lite"/>
    </source>
</evidence>
<evidence type="ECO:0000313" key="2">
    <source>
        <dbReference type="EMBL" id="KAH8976560.1"/>
    </source>
</evidence>
<accession>A0AAD4L7P8</accession>
<gene>
    <name evidence="2" type="ORF">EDB92DRAFT_2023041</name>
</gene>
<keyword evidence="3" id="KW-1185">Reference proteome</keyword>
<feature type="region of interest" description="Disordered" evidence="1">
    <location>
        <begin position="1"/>
        <end position="27"/>
    </location>
</feature>
<dbReference type="Proteomes" id="UP001201163">
    <property type="component" value="Unassembled WGS sequence"/>
</dbReference>
<proteinExistence type="predicted"/>
<organism evidence="2 3">
    <name type="scientific">Lactarius akahatsu</name>
    <dbReference type="NCBI Taxonomy" id="416441"/>
    <lineage>
        <taxon>Eukaryota</taxon>
        <taxon>Fungi</taxon>
        <taxon>Dikarya</taxon>
        <taxon>Basidiomycota</taxon>
        <taxon>Agaricomycotina</taxon>
        <taxon>Agaricomycetes</taxon>
        <taxon>Russulales</taxon>
        <taxon>Russulaceae</taxon>
        <taxon>Lactarius</taxon>
    </lineage>
</organism>
<name>A0AAD4L7P8_9AGAM</name>